<evidence type="ECO:0000256" key="1">
    <source>
        <dbReference type="ARBA" id="ARBA00022679"/>
    </source>
</evidence>
<evidence type="ECO:0000313" key="5">
    <source>
        <dbReference type="Proteomes" id="UP001597213"/>
    </source>
</evidence>
<reference evidence="5" key="1">
    <citation type="journal article" date="2019" name="Int. J. Syst. Evol. Microbiol.">
        <title>The Global Catalogue of Microorganisms (GCM) 10K type strain sequencing project: providing services to taxonomists for standard genome sequencing and annotation.</title>
        <authorList>
            <consortium name="The Broad Institute Genomics Platform"/>
            <consortium name="The Broad Institute Genome Sequencing Center for Infectious Disease"/>
            <person name="Wu L."/>
            <person name="Ma J."/>
        </authorList>
    </citation>
    <scope>NUCLEOTIDE SEQUENCE [LARGE SCALE GENOMIC DNA]</scope>
    <source>
        <strain evidence="5">CCUG 56029</strain>
    </source>
</reference>
<accession>A0ABW4R6B2</accession>
<comment type="caution">
    <text evidence="4">The sequence shown here is derived from an EMBL/GenBank/DDBJ whole genome shotgun (WGS) entry which is preliminary data.</text>
</comment>
<evidence type="ECO:0000259" key="3">
    <source>
        <dbReference type="PROSITE" id="PS51186"/>
    </source>
</evidence>
<feature type="domain" description="N-acetyltransferase" evidence="3">
    <location>
        <begin position="7"/>
        <end position="152"/>
    </location>
</feature>
<dbReference type="PANTHER" id="PTHR43877">
    <property type="entry name" value="AMINOALKYLPHOSPHONATE N-ACETYLTRANSFERASE-RELATED-RELATED"/>
    <property type="match status" value="1"/>
</dbReference>
<name>A0ABW4R6B2_9RHOB</name>
<evidence type="ECO:0000256" key="2">
    <source>
        <dbReference type="ARBA" id="ARBA00023315"/>
    </source>
</evidence>
<dbReference type="InterPro" id="IPR016181">
    <property type="entry name" value="Acyl_CoA_acyltransferase"/>
</dbReference>
<dbReference type="EMBL" id="JBHUEN010000019">
    <property type="protein sequence ID" value="MFD1881483.1"/>
    <property type="molecule type" value="Genomic_DNA"/>
</dbReference>
<sequence length="152" mass="16540">MTDQTTVAFRPADREDVPAVIALLADDLLGQARETEDPAVYLAAFNAMRAEGNNHLIIGTEAGRVVCCYQITFISGLSLTATRRAQIEAVRVAADRRGRGLGEAMFRDAEARALAAGCGLLQLTTNKTRGDAHRFYDRLGFTPSHIGYKKNL</sequence>
<evidence type="ECO:0000313" key="4">
    <source>
        <dbReference type="EMBL" id="MFD1881483.1"/>
    </source>
</evidence>
<dbReference type="InterPro" id="IPR000182">
    <property type="entry name" value="GNAT_dom"/>
</dbReference>
<proteinExistence type="predicted"/>
<keyword evidence="2 4" id="KW-0012">Acyltransferase</keyword>
<keyword evidence="1 4" id="KW-0808">Transferase</keyword>
<dbReference type="PROSITE" id="PS51186">
    <property type="entry name" value="GNAT"/>
    <property type="match status" value="1"/>
</dbReference>
<dbReference type="Proteomes" id="UP001597213">
    <property type="component" value="Unassembled WGS sequence"/>
</dbReference>
<organism evidence="4 5">
    <name type="scientific">Paracoccus pacificus</name>
    <dbReference type="NCBI Taxonomy" id="1463598"/>
    <lineage>
        <taxon>Bacteria</taxon>
        <taxon>Pseudomonadati</taxon>
        <taxon>Pseudomonadota</taxon>
        <taxon>Alphaproteobacteria</taxon>
        <taxon>Rhodobacterales</taxon>
        <taxon>Paracoccaceae</taxon>
        <taxon>Paracoccus</taxon>
    </lineage>
</organism>
<dbReference type="PANTHER" id="PTHR43877:SF2">
    <property type="entry name" value="AMINOALKYLPHOSPHONATE N-ACETYLTRANSFERASE-RELATED"/>
    <property type="match status" value="1"/>
</dbReference>
<dbReference type="SUPFAM" id="SSF55729">
    <property type="entry name" value="Acyl-CoA N-acyltransferases (Nat)"/>
    <property type="match status" value="1"/>
</dbReference>
<dbReference type="RefSeq" id="WP_379141383.1">
    <property type="nucleotide sequence ID" value="NZ_JBHUEN010000019.1"/>
</dbReference>
<protein>
    <submittedName>
        <fullName evidence="4">GNAT family N-acetyltransferase</fullName>
        <ecNumber evidence="4">2.3.-.-</ecNumber>
    </submittedName>
</protein>
<dbReference type="EC" id="2.3.-.-" evidence="4"/>
<gene>
    <name evidence="4" type="ORF">ACFSCT_07105</name>
</gene>
<dbReference type="CDD" id="cd04301">
    <property type="entry name" value="NAT_SF"/>
    <property type="match status" value="1"/>
</dbReference>
<dbReference type="GO" id="GO:0016746">
    <property type="term" value="F:acyltransferase activity"/>
    <property type="evidence" value="ECO:0007669"/>
    <property type="project" value="UniProtKB-KW"/>
</dbReference>
<dbReference type="Gene3D" id="3.40.630.30">
    <property type="match status" value="1"/>
</dbReference>
<dbReference type="Pfam" id="PF00583">
    <property type="entry name" value="Acetyltransf_1"/>
    <property type="match status" value="1"/>
</dbReference>
<dbReference type="InterPro" id="IPR050832">
    <property type="entry name" value="Bact_Acetyltransf"/>
</dbReference>
<keyword evidence="5" id="KW-1185">Reference proteome</keyword>